<dbReference type="EMBL" id="JAZGQO010000014">
    <property type="protein sequence ID" value="KAK6170282.1"/>
    <property type="molecule type" value="Genomic_DNA"/>
</dbReference>
<evidence type="ECO:0000313" key="2">
    <source>
        <dbReference type="Proteomes" id="UP001347796"/>
    </source>
</evidence>
<organism evidence="1 2">
    <name type="scientific">Patella caerulea</name>
    <name type="common">Rayed Mediterranean limpet</name>
    <dbReference type="NCBI Taxonomy" id="87958"/>
    <lineage>
        <taxon>Eukaryota</taxon>
        <taxon>Metazoa</taxon>
        <taxon>Spiralia</taxon>
        <taxon>Lophotrochozoa</taxon>
        <taxon>Mollusca</taxon>
        <taxon>Gastropoda</taxon>
        <taxon>Patellogastropoda</taxon>
        <taxon>Patelloidea</taxon>
        <taxon>Patellidae</taxon>
        <taxon>Patella</taxon>
    </lineage>
</organism>
<dbReference type="Proteomes" id="UP001347796">
    <property type="component" value="Unassembled WGS sequence"/>
</dbReference>
<sequence length="286" mass="33109">MVSAMKLNNNSKGTEFQTTDHNQYDATLDKISTGSTSNINIKQYLSVRHNLPKTQLKNTILYNNVNEKKHLRNRLSALRRHRERTSMYLDINKRSFKSEQEKKKNKWKREDEETIASWNLPVLAPPRDSNTQVIPHAETMYTMPTYNKAPSPHRKPVLPMLSFKREKTEIVTRGDKTFLAKLPEVVEVDRKKLEHYNSYTGKVINKTWSADPRFLSLASNLQPVVLRKRDGYPIGRVMSKSNASRILERSPHFSVNRQPTLVYKQVDVASRRSSHASIRPKSHDGT</sequence>
<keyword evidence="2" id="KW-1185">Reference proteome</keyword>
<name>A0AAN8J5E4_PATCE</name>
<dbReference type="AlphaFoldDB" id="A0AAN8J5E4"/>
<proteinExistence type="predicted"/>
<comment type="caution">
    <text evidence="1">The sequence shown here is derived from an EMBL/GenBank/DDBJ whole genome shotgun (WGS) entry which is preliminary data.</text>
</comment>
<accession>A0AAN8J5E4</accession>
<protein>
    <submittedName>
        <fullName evidence="1">Uncharacterized protein</fullName>
    </submittedName>
</protein>
<evidence type="ECO:0000313" key="1">
    <source>
        <dbReference type="EMBL" id="KAK6170282.1"/>
    </source>
</evidence>
<reference evidence="1 2" key="1">
    <citation type="submission" date="2024-01" db="EMBL/GenBank/DDBJ databases">
        <title>The genome of the rayed Mediterranean limpet Patella caerulea (Linnaeus, 1758).</title>
        <authorList>
            <person name="Anh-Thu Weber A."/>
            <person name="Halstead-Nussloch G."/>
        </authorList>
    </citation>
    <scope>NUCLEOTIDE SEQUENCE [LARGE SCALE GENOMIC DNA]</scope>
    <source>
        <strain evidence="1">AATW-2023a</strain>
        <tissue evidence="1">Whole specimen</tissue>
    </source>
</reference>
<gene>
    <name evidence="1" type="ORF">SNE40_018708</name>
</gene>